<dbReference type="PANTHER" id="PTHR15032:SF36">
    <property type="entry name" value="METALLO-BETA-LACTAMASE DOMAIN-CONTAINING PROTEIN"/>
    <property type="match status" value="1"/>
</dbReference>
<dbReference type="STRING" id="502025.Hoch_1685"/>
<dbReference type="KEGG" id="hoh:Hoch_1685"/>
<dbReference type="PIRSF" id="PIRSF038896">
    <property type="entry name" value="NAPE-PLD"/>
    <property type="match status" value="1"/>
</dbReference>
<dbReference type="HOGENOM" id="CLU_020884_1_0_7"/>
<evidence type="ECO:0000313" key="3">
    <source>
        <dbReference type="Proteomes" id="UP000001880"/>
    </source>
</evidence>
<dbReference type="InterPro" id="IPR024884">
    <property type="entry name" value="NAPE-PLD"/>
</dbReference>
<dbReference type="GO" id="GO:0008270">
    <property type="term" value="F:zinc ion binding"/>
    <property type="evidence" value="ECO:0007669"/>
    <property type="project" value="InterPro"/>
</dbReference>
<dbReference type="Proteomes" id="UP000001880">
    <property type="component" value="Chromosome"/>
</dbReference>
<dbReference type="InterPro" id="IPR001279">
    <property type="entry name" value="Metallo-B-lactamas"/>
</dbReference>
<evidence type="ECO:0000313" key="2">
    <source>
        <dbReference type="EMBL" id="ACY14235.1"/>
    </source>
</evidence>
<dbReference type="OrthoDB" id="9805728at2"/>
<dbReference type="InterPro" id="IPR036866">
    <property type="entry name" value="RibonucZ/Hydroxyglut_hydro"/>
</dbReference>
<dbReference type="Pfam" id="PF12706">
    <property type="entry name" value="Lactamase_B_2"/>
    <property type="match status" value="1"/>
</dbReference>
<sequence>MRYRNLESPHEPQSLGAVLKWALLDRLAGRRRRSPRRAEVPRVVADLASIEQAPSLTWVGHATWLVNIAGQRVVTDPVWSTSIGPGVTRNVEPGVTLEQAAPSVVLVSHNHRDHLDAATIERIGDRATYVVPQNLGHFFRKRGLTRVHELDWWQSVTIGELSVSFVPSQHWSQRGLLDRNDSLWGGFVIEGAQRSLYFAGDTAYFGGFRSIGERFPDLDAALLPIGAYDPQWFMRNQHMNPDDAVAAFRDLGARLLCAMHWGTFKLTDEPLDEPPQLLETARQREGVPAEQVWIAAIGETRSL</sequence>
<organism evidence="2 3">
    <name type="scientific">Haliangium ochraceum (strain DSM 14365 / JCM 11303 / SMP-2)</name>
    <dbReference type="NCBI Taxonomy" id="502025"/>
    <lineage>
        <taxon>Bacteria</taxon>
        <taxon>Pseudomonadati</taxon>
        <taxon>Myxococcota</taxon>
        <taxon>Polyangia</taxon>
        <taxon>Haliangiales</taxon>
        <taxon>Kofleriaceae</taxon>
        <taxon>Haliangium</taxon>
    </lineage>
</organism>
<evidence type="ECO:0000259" key="1">
    <source>
        <dbReference type="Pfam" id="PF12706"/>
    </source>
</evidence>
<keyword evidence="3" id="KW-1185">Reference proteome</keyword>
<accession>D0LWY8</accession>
<dbReference type="EMBL" id="CP001804">
    <property type="protein sequence ID" value="ACY14235.1"/>
    <property type="molecule type" value="Genomic_DNA"/>
</dbReference>
<gene>
    <name evidence="2" type="ordered locus">Hoch_1685</name>
</gene>
<reference evidence="2 3" key="1">
    <citation type="journal article" date="2010" name="Stand. Genomic Sci.">
        <title>Complete genome sequence of Haliangium ochraceum type strain (SMP-2).</title>
        <authorList>
            <consortium name="US DOE Joint Genome Institute (JGI-PGF)"/>
            <person name="Ivanova N."/>
            <person name="Daum C."/>
            <person name="Lang E."/>
            <person name="Abt B."/>
            <person name="Kopitz M."/>
            <person name="Saunders E."/>
            <person name="Lapidus A."/>
            <person name="Lucas S."/>
            <person name="Glavina Del Rio T."/>
            <person name="Nolan M."/>
            <person name="Tice H."/>
            <person name="Copeland A."/>
            <person name="Cheng J.F."/>
            <person name="Chen F."/>
            <person name="Bruce D."/>
            <person name="Goodwin L."/>
            <person name="Pitluck S."/>
            <person name="Mavromatis K."/>
            <person name="Pati A."/>
            <person name="Mikhailova N."/>
            <person name="Chen A."/>
            <person name="Palaniappan K."/>
            <person name="Land M."/>
            <person name="Hauser L."/>
            <person name="Chang Y.J."/>
            <person name="Jeffries C.D."/>
            <person name="Detter J.C."/>
            <person name="Brettin T."/>
            <person name="Rohde M."/>
            <person name="Goker M."/>
            <person name="Bristow J."/>
            <person name="Markowitz V."/>
            <person name="Eisen J.A."/>
            <person name="Hugenholtz P."/>
            <person name="Kyrpides N.C."/>
            <person name="Klenk H.P."/>
        </authorList>
    </citation>
    <scope>NUCLEOTIDE SEQUENCE [LARGE SCALE GENOMIC DNA]</scope>
    <source>
        <strain evidence="3">DSM 14365 / CIP 107738 / JCM 11303 / AJ 13395 / SMP-2</strain>
    </source>
</reference>
<feature type="domain" description="Metallo-beta-lactamase" evidence="1">
    <location>
        <begin position="72"/>
        <end position="261"/>
    </location>
</feature>
<dbReference type="GO" id="GO:0070290">
    <property type="term" value="F:N-acylphosphatidylethanolamine-specific phospholipase D activity"/>
    <property type="evidence" value="ECO:0007669"/>
    <property type="project" value="InterPro"/>
</dbReference>
<dbReference type="GO" id="GO:0005737">
    <property type="term" value="C:cytoplasm"/>
    <property type="evidence" value="ECO:0007669"/>
    <property type="project" value="TreeGrafter"/>
</dbReference>
<dbReference type="eggNOG" id="COG2220">
    <property type="taxonomic scope" value="Bacteria"/>
</dbReference>
<dbReference type="Gene3D" id="3.60.15.10">
    <property type="entry name" value="Ribonuclease Z/Hydroxyacylglutathione hydrolase-like"/>
    <property type="match status" value="1"/>
</dbReference>
<protein>
    <recommendedName>
        <fullName evidence="1">Metallo-beta-lactamase domain-containing protein</fullName>
    </recommendedName>
</protein>
<proteinExistence type="predicted"/>
<dbReference type="AlphaFoldDB" id="D0LWY8"/>
<name>D0LWY8_HALO1</name>
<dbReference type="SUPFAM" id="SSF56281">
    <property type="entry name" value="Metallo-hydrolase/oxidoreductase"/>
    <property type="match status" value="1"/>
</dbReference>
<dbReference type="PANTHER" id="PTHR15032">
    <property type="entry name" value="N-ACYL-PHOSPHATIDYLETHANOLAMINE-HYDROLYZING PHOSPHOLIPASE D"/>
    <property type="match status" value="1"/>
</dbReference>